<comment type="caution">
    <text evidence="1">The sequence shown here is derived from an EMBL/GenBank/DDBJ whole genome shotgun (WGS) entry which is preliminary data.</text>
</comment>
<evidence type="ECO:0008006" key="3">
    <source>
        <dbReference type="Google" id="ProtNLM"/>
    </source>
</evidence>
<proteinExistence type="predicted"/>
<keyword evidence="2" id="KW-1185">Reference proteome</keyword>
<evidence type="ECO:0000313" key="2">
    <source>
        <dbReference type="Proteomes" id="UP000192277"/>
    </source>
</evidence>
<reference evidence="1 2" key="1">
    <citation type="submission" date="2016-04" db="EMBL/GenBank/DDBJ databases">
        <authorList>
            <person name="Chen L."/>
            <person name="Zhuang W."/>
            <person name="Wang G."/>
        </authorList>
    </citation>
    <scope>NUCLEOTIDE SEQUENCE [LARGE SCALE GENOMIC DNA]</scope>
    <source>
        <strain evidence="2">GR20</strain>
    </source>
</reference>
<evidence type="ECO:0000313" key="1">
    <source>
        <dbReference type="EMBL" id="OQP40378.1"/>
    </source>
</evidence>
<protein>
    <recommendedName>
        <fullName evidence="3">Lipoprotein</fullName>
    </recommendedName>
</protein>
<dbReference type="PROSITE" id="PS51257">
    <property type="entry name" value="PROKAR_LIPOPROTEIN"/>
    <property type="match status" value="1"/>
</dbReference>
<dbReference type="EMBL" id="LWBO01000077">
    <property type="protein sequence ID" value="OQP40378.1"/>
    <property type="molecule type" value="Genomic_DNA"/>
</dbReference>
<accession>A0ABX3NN97</accession>
<gene>
    <name evidence="1" type="ORF">A4D02_15800</name>
</gene>
<sequence>MKPLSTIVQAITGCLLIISCNHTPRARTVQVQSSANESVKDYPSHPKTAEELRQELAETEAADPAGMLLISGTMQENKILIQKPDLFHHSKYATDGYMISGIIRNKASIAPFKDAIVRVTFYTETRTELDHKDYPVYKYVLAQQVTPFELKVYPPESTKDFNMEVVSATAIRN</sequence>
<organism evidence="1 2">
    <name type="scientific">Niastella koreensis</name>
    <dbReference type="NCBI Taxonomy" id="354356"/>
    <lineage>
        <taxon>Bacteria</taxon>
        <taxon>Pseudomonadati</taxon>
        <taxon>Bacteroidota</taxon>
        <taxon>Chitinophagia</taxon>
        <taxon>Chitinophagales</taxon>
        <taxon>Chitinophagaceae</taxon>
        <taxon>Niastella</taxon>
    </lineage>
</organism>
<dbReference type="RefSeq" id="WP_014217726.1">
    <property type="nucleotide sequence ID" value="NZ_LWBO01000077.1"/>
</dbReference>
<name>A0ABX3NN97_9BACT</name>
<dbReference type="Proteomes" id="UP000192277">
    <property type="component" value="Unassembled WGS sequence"/>
</dbReference>